<sequence>MILEYEAISETMRQHSFLFLRIRSEELSWVDIGLPPPDISPTPSSIGTLEPPAKVKFIDSPSQSSTRICRATDAECQTRRKNLAHLCQVKDVYQHVFEYGKALHQSRQEGYIGYLVSGDNLTHQLIAVQDKESTAIQTRPYSPATLASIIQPSKQADISVNEQLRLALQLARAVLQYHSTP</sequence>
<keyword evidence="2" id="KW-1185">Reference proteome</keyword>
<dbReference type="Proteomes" id="UP001628179">
    <property type="component" value="Unassembled WGS sequence"/>
</dbReference>
<reference evidence="1 2" key="1">
    <citation type="submission" date="2024-09" db="EMBL/GenBank/DDBJ databases">
        <title>Itraconazole resistance in Madurella fahalii resulting from another homologue of gene encoding cytochrome P450 14-alpha sterol demethylase (CYP51).</title>
        <authorList>
            <person name="Yoshioka I."/>
            <person name="Fahal A.H."/>
            <person name="Kaneko S."/>
            <person name="Yaguchi T."/>
        </authorList>
    </citation>
    <scope>NUCLEOTIDE SEQUENCE [LARGE SCALE GENOMIC DNA]</scope>
    <source>
        <strain evidence="1 2">IFM 68171</strain>
    </source>
</reference>
<proteinExistence type="predicted"/>
<dbReference type="RefSeq" id="XP_070922850.1">
    <property type="nucleotide sequence ID" value="XM_071066749.1"/>
</dbReference>
<evidence type="ECO:0008006" key="3">
    <source>
        <dbReference type="Google" id="ProtNLM"/>
    </source>
</evidence>
<protein>
    <recommendedName>
        <fullName evidence="3">Protein kinase domain-containing protein</fullName>
    </recommendedName>
</protein>
<organism evidence="1 2">
    <name type="scientific">Madurella fahalii</name>
    <dbReference type="NCBI Taxonomy" id="1157608"/>
    <lineage>
        <taxon>Eukaryota</taxon>
        <taxon>Fungi</taxon>
        <taxon>Dikarya</taxon>
        <taxon>Ascomycota</taxon>
        <taxon>Pezizomycotina</taxon>
        <taxon>Sordariomycetes</taxon>
        <taxon>Sordariomycetidae</taxon>
        <taxon>Sordariales</taxon>
        <taxon>Sordariales incertae sedis</taxon>
        <taxon>Madurella</taxon>
    </lineage>
</organism>
<dbReference type="GeneID" id="98182072"/>
<evidence type="ECO:0000313" key="2">
    <source>
        <dbReference type="Proteomes" id="UP001628179"/>
    </source>
</evidence>
<evidence type="ECO:0000313" key="1">
    <source>
        <dbReference type="EMBL" id="GAB1321120.1"/>
    </source>
</evidence>
<name>A0ABQ0GTQ8_9PEZI</name>
<accession>A0ABQ0GTQ8</accession>
<gene>
    <name evidence="1" type="ORF">MFIFM68171_11330</name>
</gene>
<dbReference type="EMBL" id="BAAFSV010000006">
    <property type="protein sequence ID" value="GAB1321120.1"/>
    <property type="molecule type" value="Genomic_DNA"/>
</dbReference>
<comment type="caution">
    <text evidence="1">The sequence shown here is derived from an EMBL/GenBank/DDBJ whole genome shotgun (WGS) entry which is preliminary data.</text>
</comment>